<gene>
    <name evidence="1" type="ORF">OXU80_08320</name>
</gene>
<dbReference type="EMBL" id="CP113520">
    <property type="protein sequence ID" value="WAJ30196.1"/>
    <property type="molecule type" value="Genomic_DNA"/>
</dbReference>
<keyword evidence="2" id="KW-1185">Reference proteome</keyword>
<dbReference type="Proteomes" id="UP001163223">
    <property type="component" value="Chromosome"/>
</dbReference>
<organism evidence="1 2">
    <name type="scientific">Antarcticirhabdus aurantiaca</name>
    <dbReference type="NCBI Taxonomy" id="2606717"/>
    <lineage>
        <taxon>Bacteria</taxon>
        <taxon>Pseudomonadati</taxon>
        <taxon>Pseudomonadota</taxon>
        <taxon>Alphaproteobacteria</taxon>
        <taxon>Hyphomicrobiales</taxon>
        <taxon>Aurantimonadaceae</taxon>
        <taxon>Antarcticirhabdus</taxon>
    </lineage>
</organism>
<name>A0ACD4NTG8_9HYPH</name>
<evidence type="ECO:0000313" key="2">
    <source>
        <dbReference type="Proteomes" id="UP001163223"/>
    </source>
</evidence>
<accession>A0ACD4NTG8</accession>
<evidence type="ECO:0000313" key="1">
    <source>
        <dbReference type="EMBL" id="WAJ30196.1"/>
    </source>
</evidence>
<reference evidence="1" key="1">
    <citation type="submission" date="2022-11" db="EMBL/GenBank/DDBJ databases">
        <title>beta-Carotene-producing bacterium, Jeongeuplla avenae sp. nov., alleviates the salt stress of Arabidopsis seedlings.</title>
        <authorList>
            <person name="Jiang L."/>
            <person name="Lee J."/>
        </authorList>
    </citation>
    <scope>NUCLEOTIDE SEQUENCE</scope>
    <source>
        <strain evidence="1">DY_R2A_6</strain>
    </source>
</reference>
<protein>
    <submittedName>
        <fullName evidence="1">DUF3309 family protein</fullName>
    </submittedName>
</protein>
<sequence>MTISAILLILAIVGLIATLPAWPYSRSWGYLHTGILGLVIVFLLLAHLIGSF</sequence>
<proteinExistence type="predicted"/>